<feature type="region of interest" description="Disordered" evidence="1">
    <location>
        <begin position="208"/>
        <end position="249"/>
    </location>
</feature>
<dbReference type="Proteomes" id="UP001501218">
    <property type="component" value="Unassembled WGS sequence"/>
</dbReference>
<feature type="compositionally biased region" description="Basic and acidic residues" evidence="1">
    <location>
        <begin position="347"/>
        <end position="372"/>
    </location>
</feature>
<evidence type="ECO:0000256" key="1">
    <source>
        <dbReference type="SAM" id="MobiDB-lite"/>
    </source>
</evidence>
<feature type="compositionally biased region" description="Acidic residues" evidence="1">
    <location>
        <begin position="322"/>
        <end position="334"/>
    </location>
</feature>
<reference evidence="3" key="1">
    <citation type="journal article" date="2019" name="Int. J. Syst. Evol. Microbiol.">
        <title>The Global Catalogue of Microorganisms (GCM) 10K type strain sequencing project: providing services to taxonomists for standard genome sequencing and annotation.</title>
        <authorList>
            <consortium name="The Broad Institute Genomics Platform"/>
            <consortium name="The Broad Institute Genome Sequencing Center for Infectious Disease"/>
            <person name="Wu L."/>
            <person name="Ma J."/>
        </authorList>
    </citation>
    <scope>NUCLEOTIDE SEQUENCE [LARGE SCALE GENOMIC DNA]</scope>
    <source>
        <strain evidence="3">JCM 16221</strain>
    </source>
</reference>
<feature type="compositionally biased region" description="Basic and acidic residues" evidence="1">
    <location>
        <begin position="312"/>
        <end position="321"/>
    </location>
</feature>
<keyword evidence="3" id="KW-1185">Reference proteome</keyword>
<protein>
    <submittedName>
        <fullName evidence="2">Uncharacterized protein</fullName>
    </submittedName>
</protein>
<accession>A0ABN3GR69</accession>
<feature type="region of interest" description="Disordered" evidence="1">
    <location>
        <begin position="262"/>
        <end position="399"/>
    </location>
</feature>
<feature type="compositionally biased region" description="Low complexity" evidence="1">
    <location>
        <begin position="277"/>
        <end position="293"/>
    </location>
</feature>
<evidence type="ECO:0000313" key="2">
    <source>
        <dbReference type="EMBL" id="GAA2358909.1"/>
    </source>
</evidence>
<sequence>MVDVAEGAGPVDRLHDLVLAMTGRIDDDGIEAVRELLGIGQPDAAAEYLVGCLLAGEIEVSPAEQHQLRRVLDETRSPHRLADRLAVVESLPGEKHRFSAPQLDDTDLELALKSVGSRLSGLRGLWATNRTTPAGTSYGAVPQGVLLAEVGPEGAGSAVAYQLISALRRAGLRYAVDVFDTGAELPEYHREALANARRVRLEVAAGERTAPPVAMPQERIAERRQPDEPPPPPPPMPPVADEPRPEGVQHAVAEPQHEFLGEHATQPPRPAGKHEPAAPAAPAAPAGPATPAEPGEPERPAAELEQSGAEHFGAEPERPAELDEPGEPPAEEAAEQTGVMMKVPAAVDEKLTDRERNLLRKLHEELAHRETDSPGAAGEEGARSSLTGGTGGFPSIAQH</sequence>
<feature type="compositionally biased region" description="Pro residues" evidence="1">
    <location>
        <begin position="228"/>
        <end position="240"/>
    </location>
</feature>
<dbReference type="RefSeq" id="WP_344135607.1">
    <property type="nucleotide sequence ID" value="NZ_BAAARA010000020.1"/>
</dbReference>
<gene>
    <name evidence="2" type="ORF">GCM10009854_41810</name>
</gene>
<evidence type="ECO:0000313" key="3">
    <source>
        <dbReference type="Proteomes" id="UP001501218"/>
    </source>
</evidence>
<name>A0ABN3GR69_9PSEU</name>
<proteinExistence type="predicted"/>
<dbReference type="EMBL" id="BAAARA010000020">
    <property type="protein sequence ID" value="GAA2358909.1"/>
    <property type="molecule type" value="Genomic_DNA"/>
</dbReference>
<organism evidence="2 3">
    <name type="scientific">Saccharopolyspora halophila</name>
    <dbReference type="NCBI Taxonomy" id="405551"/>
    <lineage>
        <taxon>Bacteria</taxon>
        <taxon>Bacillati</taxon>
        <taxon>Actinomycetota</taxon>
        <taxon>Actinomycetes</taxon>
        <taxon>Pseudonocardiales</taxon>
        <taxon>Pseudonocardiaceae</taxon>
        <taxon>Saccharopolyspora</taxon>
    </lineage>
</organism>
<comment type="caution">
    <text evidence="2">The sequence shown here is derived from an EMBL/GenBank/DDBJ whole genome shotgun (WGS) entry which is preliminary data.</text>
</comment>